<evidence type="ECO:0000313" key="2">
    <source>
        <dbReference type="Proteomes" id="UP000799770"/>
    </source>
</evidence>
<sequence length="149" mass="16783">MQQQCLAKVGLVHHTHGPFGVPTPNLRMSDGSSHDMAVAARMFPTHTYDYTQCRERRPPQHASLHFYEEACSWWGDTHDPLLHVLLIHQHPGYPFSTMTLCKQCRASLFPSQHSEIEERFGIRVRVAGGLEDLETALRSAVGEGEGCDM</sequence>
<reference evidence="1" key="1">
    <citation type="journal article" date="2020" name="Stud. Mycol.">
        <title>101 Dothideomycetes genomes: a test case for predicting lifestyles and emergence of pathogens.</title>
        <authorList>
            <person name="Haridas S."/>
            <person name="Albert R."/>
            <person name="Binder M."/>
            <person name="Bloem J."/>
            <person name="Labutti K."/>
            <person name="Salamov A."/>
            <person name="Andreopoulos B."/>
            <person name="Baker S."/>
            <person name="Barry K."/>
            <person name="Bills G."/>
            <person name="Bluhm B."/>
            <person name="Cannon C."/>
            <person name="Castanera R."/>
            <person name="Culley D."/>
            <person name="Daum C."/>
            <person name="Ezra D."/>
            <person name="Gonzalez J."/>
            <person name="Henrissat B."/>
            <person name="Kuo A."/>
            <person name="Liang C."/>
            <person name="Lipzen A."/>
            <person name="Lutzoni F."/>
            <person name="Magnuson J."/>
            <person name="Mondo S."/>
            <person name="Nolan M."/>
            <person name="Ohm R."/>
            <person name="Pangilinan J."/>
            <person name="Park H.-J."/>
            <person name="Ramirez L."/>
            <person name="Alfaro M."/>
            <person name="Sun H."/>
            <person name="Tritt A."/>
            <person name="Yoshinaga Y."/>
            <person name="Zwiers L.-H."/>
            <person name="Turgeon B."/>
            <person name="Goodwin S."/>
            <person name="Spatafora J."/>
            <person name="Crous P."/>
            <person name="Grigoriev I."/>
        </authorList>
    </citation>
    <scope>NUCLEOTIDE SEQUENCE</scope>
    <source>
        <strain evidence="1">CBS 627.86</strain>
    </source>
</reference>
<accession>A0A6A5ZLG1</accession>
<protein>
    <submittedName>
        <fullName evidence="1">Uncharacterized protein</fullName>
    </submittedName>
</protein>
<name>A0A6A5ZLG1_9PLEO</name>
<proteinExistence type="predicted"/>
<evidence type="ECO:0000313" key="1">
    <source>
        <dbReference type="EMBL" id="KAF2120480.1"/>
    </source>
</evidence>
<dbReference type="Proteomes" id="UP000799770">
    <property type="component" value="Unassembled WGS sequence"/>
</dbReference>
<organism evidence="1 2">
    <name type="scientific">Lophiotrema nucula</name>
    <dbReference type="NCBI Taxonomy" id="690887"/>
    <lineage>
        <taxon>Eukaryota</taxon>
        <taxon>Fungi</taxon>
        <taxon>Dikarya</taxon>
        <taxon>Ascomycota</taxon>
        <taxon>Pezizomycotina</taxon>
        <taxon>Dothideomycetes</taxon>
        <taxon>Pleosporomycetidae</taxon>
        <taxon>Pleosporales</taxon>
        <taxon>Lophiotremataceae</taxon>
        <taxon>Lophiotrema</taxon>
    </lineage>
</organism>
<dbReference type="EMBL" id="ML977313">
    <property type="protein sequence ID" value="KAF2120480.1"/>
    <property type="molecule type" value="Genomic_DNA"/>
</dbReference>
<gene>
    <name evidence="1" type="ORF">BDV96DRAFT_267461</name>
</gene>
<dbReference type="AlphaFoldDB" id="A0A6A5ZLG1"/>
<keyword evidence="2" id="KW-1185">Reference proteome</keyword>